<sequence>NFIAQTAKICKSARLSVTKVVLICTVRLAHERSEYDEHAMQKTTTLVTVMRDY</sequence>
<dbReference type="AlphaFoldDB" id="A0A232ES01"/>
<comment type="caution">
    <text evidence="1">The sequence shown here is derived from an EMBL/GenBank/DDBJ whole genome shotgun (WGS) entry which is preliminary data.</text>
</comment>
<reference evidence="1 2" key="1">
    <citation type="journal article" date="2017" name="Curr. Biol.">
        <title>The Evolution of Venom by Co-option of Single-Copy Genes.</title>
        <authorList>
            <person name="Martinson E.O."/>
            <person name="Mrinalini"/>
            <person name="Kelkar Y.D."/>
            <person name="Chang C.H."/>
            <person name="Werren J.H."/>
        </authorList>
    </citation>
    <scope>NUCLEOTIDE SEQUENCE [LARGE SCALE GENOMIC DNA]</scope>
    <source>
        <strain evidence="1 2">Alberta</strain>
        <tissue evidence="1">Whole body</tissue>
    </source>
</reference>
<accession>A0A232ES01</accession>
<organism evidence="1 2">
    <name type="scientific">Trichomalopsis sarcophagae</name>
    <dbReference type="NCBI Taxonomy" id="543379"/>
    <lineage>
        <taxon>Eukaryota</taxon>
        <taxon>Metazoa</taxon>
        <taxon>Ecdysozoa</taxon>
        <taxon>Arthropoda</taxon>
        <taxon>Hexapoda</taxon>
        <taxon>Insecta</taxon>
        <taxon>Pterygota</taxon>
        <taxon>Neoptera</taxon>
        <taxon>Endopterygota</taxon>
        <taxon>Hymenoptera</taxon>
        <taxon>Apocrita</taxon>
        <taxon>Proctotrupomorpha</taxon>
        <taxon>Chalcidoidea</taxon>
        <taxon>Pteromalidae</taxon>
        <taxon>Pteromalinae</taxon>
        <taxon>Trichomalopsis</taxon>
    </lineage>
</organism>
<protein>
    <submittedName>
        <fullName evidence="1">Uncharacterized protein</fullName>
    </submittedName>
</protein>
<dbReference type="Proteomes" id="UP000215335">
    <property type="component" value="Unassembled WGS sequence"/>
</dbReference>
<evidence type="ECO:0000313" key="2">
    <source>
        <dbReference type="Proteomes" id="UP000215335"/>
    </source>
</evidence>
<gene>
    <name evidence="1" type="ORF">TSAR_015354</name>
</gene>
<keyword evidence="2" id="KW-1185">Reference proteome</keyword>
<dbReference type="EMBL" id="NNAY01002542">
    <property type="protein sequence ID" value="OXU21097.1"/>
    <property type="molecule type" value="Genomic_DNA"/>
</dbReference>
<name>A0A232ES01_9HYME</name>
<evidence type="ECO:0000313" key="1">
    <source>
        <dbReference type="EMBL" id="OXU21097.1"/>
    </source>
</evidence>
<feature type="non-terminal residue" evidence="1">
    <location>
        <position position="1"/>
    </location>
</feature>
<proteinExistence type="predicted"/>